<dbReference type="GO" id="GO:0005242">
    <property type="term" value="F:inward rectifier potassium channel activity"/>
    <property type="evidence" value="ECO:0007669"/>
    <property type="project" value="TreeGrafter"/>
</dbReference>
<keyword evidence="3" id="KW-1185">Reference proteome</keyword>
<dbReference type="PANTHER" id="PTHR10217">
    <property type="entry name" value="VOLTAGE AND LIGAND GATED POTASSIUM CHANNEL"/>
    <property type="match status" value="1"/>
</dbReference>
<dbReference type="EMBL" id="MU826838">
    <property type="protein sequence ID" value="KAJ7372176.1"/>
    <property type="molecule type" value="Genomic_DNA"/>
</dbReference>
<gene>
    <name evidence="2" type="ORF">OS493_020605</name>
</gene>
<dbReference type="SUPFAM" id="SSF55785">
    <property type="entry name" value="PYP-like sensor domain (PAS domain)"/>
    <property type="match status" value="1"/>
</dbReference>
<protein>
    <recommendedName>
        <fullName evidence="1">PAS domain-containing protein</fullName>
    </recommendedName>
</protein>
<dbReference type="AlphaFoldDB" id="A0A9X0CQX6"/>
<evidence type="ECO:0000313" key="3">
    <source>
        <dbReference type="Proteomes" id="UP001163046"/>
    </source>
</evidence>
<evidence type="ECO:0000313" key="2">
    <source>
        <dbReference type="EMBL" id="KAJ7372176.1"/>
    </source>
</evidence>
<dbReference type="Gene3D" id="3.30.450.20">
    <property type="entry name" value="PAS domain"/>
    <property type="match status" value="1"/>
</dbReference>
<dbReference type="InterPro" id="IPR000014">
    <property type="entry name" value="PAS"/>
</dbReference>
<dbReference type="InterPro" id="IPR035965">
    <property type="entry name" value="PAS-like_dom_sf"/>
</dbReference>
<proteinExistence type="predicted"/>
<sequence>MPVKRGLVAPQNIFIQTIIKKFDGSPDRNFVLGNAQVVDLPIIYSNDGFCELTGYSRAELVQKHCSCDFLCGENTNEFAAREVKQALRA</sequence>
<organism evidence="2 3">
    <name type="scientific">Desmophyllum pertusum</name>
    <dbReference type="NCBI Taxonomy" id="174260"/>
    <lineage>
        <taxon>Eukaryota</taxon>
        <taxon>Metazoa</taxon>
        <taxon>Cnidaria</taxon>
        <taxon>Anthozoa</taxon>
        <taxon>Hexacorallia</taxon>
        <taxon>Scleractinia</taxon>
        <taxon>Caryophylliina</taxon>
        <taxon>Caryophylliidae</taxon>
        <taxon>Desmophyllum</taxon>
    </lineage>
</organism>
<dbReference type="Pfam" id="PF13426">
    <property type="entry name" value="PAS_9"/>
    <property type="match status" value="1"/>
</dbReference>
<dbReference type="PROSITE" id="PS50112">
    <property type="entry name" value="PAS"/>
    <property type="match status" value="1"/>
</dbReference>
<feature type="domain" description="PAS" evidence="1">
    <location>
        <begin position="42"/>
        <end position="89"/>
    </location>
</feature>
<dbReference type="InterPro" id="IPR050818">
    <property type="entry name" value="KCNH_animal-type"/>
</dbReference>
<name>A0A9X0CQX6_9CNID</name>
<dbReference type="GO" id="GO:0005886">
    <property type="term" value="C:plasma membrane"/>
    <property type="evidence" value="ECO:0007669"/>
    <property type="project" value="TreeGrafter"/>
</dbReference>
<dbReference type="GO" id="GO:0042391">
    <property type="term" value="P:regulation of membrane potential"/>
    <property type="evidence" value="ECO:0007669"/>
    <property type="project" value="TreeGrafter"/>
</dbReference>
<accession>A0A9X0CQX6</accession>
<dbReference type="OrthoDB" id="447251at2759"/>
<comment type="caution">
    <text evidence="2">The sequence shown here is derived from an EMBL/GenBank/DDBJ whole genome shotgun (WGS) entry which is preliminary data.</text>
</comment>
<reference evidence="2" key="1">
    <citation type="submission" date="2023-01" db="EMBL/GenBank/DDBJ databases">
        <title>Genome assembly of the deep-sea coral Lophelia pertusa.</title>
        <authorList>
            <person name="Herrera S."/>
            <person name="Cordes E."/>
        </authorList>
    </citation>
    <scope>NUCLEOTIDE SEQUENCE</scope>
    <source>
        <strain evidence="2">USNM1676648</strain>
        <tissue evidence="2">Polyp</tissue>
    </source>
</reference>
<dbReference type="PANTHER" id="PTHR10217:SF548">
    <property type="entry name" value="GH12235P"/>
    <property type="match status" value="1"/>
</dbReference>
<dbReference type="Proteomes" id="UP001163046">
    <property type="component" value="Unassembled WGS sequence"/>
</dbReference>
<evidence type="ECO:0000259" key="1">
    <source>
        <dbReference type="PROSITE" id="PS50112"/>
    </source>
</evidence>